<comment type="caution">
    <text evidence="2">The sequence shown here is derived from an EMBL/GenBank/DDBJ whole genome shotgun (WGS) entry which is preliminary data.</text>
</comment>
<name>A0AAV5U7N0_9BILA</name>
<gene>
    <name evidence="2" type="ORF">PENTCL1PPCAC_24726</name>
</gene>
<organism evidence="2 3">
    <name type="scientific">Pristionchus entomophagus</name>
    <dbReference type="NCBI Taxonomy" id="358040"/>
    <lineage>
        <taxon>Eukaryota</taxon>
        <taxon>Metazoa</taxon>
        <taxon>Ecdysozoa</taxon>
        <taxon>Nematoda</taxon>
        <taxon>Chromadorea</taxon>
        <taxon>Rhabditida</taxon>
        <taxon>Rhabditina</taxon>
        <taxon>Diplogasteromorpha</taxon>
        <taxon>Diplogasteroidea</taxon>
        <taxon>Neodiplogasteridae</taxon>
        <taxon>Pristionchus</taxon>
    </lineage>
</organism>
<evidence type="ECO:0000313" key="3">
    <source>
        <dbReference type="Proteomes" id="UP001432027"/>
    </source>
</evidence>
<proteinExistence type="predicted"/>
<keyword evidence="3" id="KW-1185">Reference proteome</keyword>
<feature type="non-terminal residue" evidence="2">
    <location>
        <position position="74"/>
    </location>
</feature>
<accession>A0AAV5U7N0</accession>
<dbReference type="Proteomes" id="UP001432027">
    <property type="component" value="Unassembled WGS sequence"/>
</dbReference>
<feature type="non-terminal residue" evidence="2">
    <location>
        <position position="1"/>
    </location>
</feature>
<feature type="transmembrane region" description="Helical" evidence="1">
    <location>
        <begin position="46"/>
        <end position="66"/>
    </location>
</feature>
<keyword evidence="1" id="KW-0472">Membrane</keyword>
<dbReference type="EMBL" id="BTSX01000005">
    <property type="protein sequence ID" value="GMT02552.1"/>
    <property type="molecule type" value="Genomic_DNA"/>
</dbReference>
<protein>
    <submittedName>
        <fullName evidence="2">Uncharacterized protein</fullName>
    </submittedName>
</protein>
<reference evidence="2" key="1">
    <citation type="submission" date="2023-10" db="EMBL/GenBank/DDBJ databases">
        <title>Genome assembly of Pristionchus species.</title>
        <authorList>
            <person name="Yoshida K."/>
            <person name="Sommer R.J."/>
        </authorList>
    </citation>
    <scope>NUCLEOTIDE SEQUENCE</scope>
    <source>
        <strain evidence="2">RS0144</strain>
    </source>
</reference>
<evidence type="ECO:0000313" key="2">
    <source>
        <dbReference type="EMBL" id="GMT02552.1"/>
    </source>
</evidence>
<evidence type="ECO:0000256" key="1">
    <source>
        <dbReference type="SAM" id="Phobius"/>
    </source>
</evidence>
<keyword evidence="1" id="KW-1133">Transmembrane helix</keyword>
<keyword evidence="1" id="KW-0812">Transmembrane</keyword>
<dbReference type="AlphaFoldDB" id="A0AAV5U7N0"/>
<sequence length="74" mass="8557">YLVATRQLLGHTKSLSLNFETEHFEFPLELLIAILKLLEHHTVPDLLLLSVIFLILVCLLDVMILVPQRHFILV</sequence>